<proteinExistence type="predicted"/>
<gene>
    <name evidence="2" type="ORF">Glove_19g268</name>
</gene>
<reference evidence="2 3" key="1">
    <citation type="submission" date="2018-08" db="EMBL/GenBank/DDBJ databases">
        <title>Genome and evolution of the arbuscular mycorrhizal fungus Diversispora epigaea (formerly Glomus versiforme) and its bacterial endosymbionts.</title>
        <authorList>
            <person name="Sun X."/>
            <person name="Fei Z."/>
            <person name="Harrison M."/>
        </authorList>
    </citation>
    <scope>NUCLEOTIDE SEQUENCE [LARGE SCALE GENOMIC DNA]</scope>
    <source>
        <strain evidence="2 3">IT104</strain>
    </source>
</reference>
<dbReference type="AlphaFoldDB" id="A0A397JKU1"/>
<comment type="caution">
    <text evidence="2">The sequence shown here is derived from an EMBL/GenBank/DDBJ whole genome shotgun (WGS) entry which is preliminary data.</text>
</comment>
<dbReference type="Proteomes" id="UP000266861">
    <property type="component" value="Unassembled WGS sequence"/>
</dbReference>
<keyword evidence="3" id="KW-1185">Reference proteome</keyword>
<name>A0A397JKU1_9GLOM</name>
<dbReference type="EMBL" id="PQFF01000017">
    <property type="protein sequence ID" value="RHZ88985.1"/>
    <property type="molecule type" value="Genomic_DNA"/>
</dbReference>
<evidence type="ECO:0000313" key="3">
    <source>
        <dbReference type="Proteomes" id="UP000266861"/>
    </source>
</evidence>
<feature type="compositionally biased region" description="Basic residues" evidence="1">
    <location>
        <begin position="237"/>
        <end position="254"/>
    </location>
</feature>
<organism evidence="2 3">
    <name type="scientific">Diversispora epigaea</name>
    <dbReference type="NCBI Taxonomy" id="1348612"/>
    <lineage>
        <taxon>Eukaryota</taxon>
        <taxon>Fungi</taxon>
        <taxon>Fungi incertae sedis</taxon>
        <taxon>Mucoromycota</taxon>
        <taxon>Glomeromycotina</taxon>
        <taxon>Glomeromycetes</taxon>
        <taxon>Diversisporales</taxon>
        <taxon>Diversisporaceae</taxon>
        <taxon>Diversispora</taxon>
    </lineage>
</organism>
<evidence type="ECO:0000256" key="1">
    <source>
        <dbReference type="SAM" id="MobiDB-lite"/>
    </source>
</evidence>
<sequence length="254" mass="29592">MAEEEDGMDENFSDISIRGGVGGIINLRYPEIPDLRYDYFIKTYNQRLKFCKVIEGQQHICKHKKQDEFQLILFQRPRLIPSLFLNASFIPHERSWNLRDKKLRKGYQPMSLWDLIIGRHLEHKKSDEGLLCDVKCNTCLFFAGGIEHLKKQLAWQELSSNSDVFSSPNLIQPHLDTKVIGKVIEEHKQELIDIKKKKETPSILTNVDKGTVLVVSTAVLTATVYTREERTKNKNANMKKQRNRNKKNVKRNEN</sequence>
<accession>A0A397JKU1</accession>
<feature type="region of interest" description="Disordered" evidence="1">
    <location>
        <begin position="230"/>
        <end position="254"/>
    </location>
</feature>
<evidence type="ECO:0000313" key="2">
    <source>
        <dbReference type="EMBL" id="RHZ88985.1"/>
    </source>
</evidence>
<protein>
    <submittedName>
        <fullName evidence="2">Uncharacterized protein</fullName>
    </submittedName>
</protein>